<dbReference type="PROSITE" id="PS51192">
    <property type="entry name" value="HELICASE_ATP_BIND_1"/>
    <property type="match status" value="1"/>
</dbReference>
<dbReference type="InterPro" id="IPR006935">
    <property type="entry name" value="Helicase/UvrB_N"/>
</dbReference>
<dbReference type="InterPro" id="IPR014001">
    <property type="entry name" value="Helicase_ATP-bd"/>
</dbReference>
<sequence length="614" mass="72606">MRIGSYKWVVDFDIPLLRDYIGNWKIPILFLFQFPMEEFMNTVTDKIGEEYKQWSNYNKIFISAPTGSGKTYFILNVLLPFACSQNRKILFLVNRKILKLQLEKEISNFPFEIAKNITIETYQTLEKKYCEIKSDIRKETINIAGNTGLQYYENHDYVVCDECHYFLTDSNYNTNTGVSFRWIQEMFAHKIRIFMSATIDGIEDIINKNDKKMEHQCSQWYYKDLKYMSPLALVQQRKVVYKYNIESNYDYVSVNILENYNDLIEAVENGSKKKWMIFVDSIVYGKQLEKTLKDKLECDSIIFITTDYKKDVDGIREVDEISRESMFSKRILITTAVLDNGVNIKDLELQNIVVCADTEEQFIQMLGRKRKDGINTNLYIFKRDKVHFQRRLAMVEKVRKIAINYMKTFEKWLNGDEKYYISKEGWLIQEQHCQIMKKMAENELDYKDVMKVFWVYGGILMLNLLAYHHLEILCSYYQRIIECFSTYGDNAFLQEQLKWLGKNQKETDEVINGCMKSRLDEARENVIDAMEQNKEKEMTKEEAKAFKLSIKDELVELIRNVECPKDKLDKVKGCLKKNDRVISGQAMKILSEYCGIPYKMVVKKGVYTIKPTKE</sequence>
<gene>
    <name evidence="3" type="ORF">GMD50_19055</name>
</gene>
<dbReference type="AlphaFoldDB" id="A0A6L6L9H8"/>
<dbReference type="GO" id="GO:0004386">
    <property type="term" value="F:helicase activity"/>
    <property type="evidence" value="ECO:0007669"/>
    <property type="project" value="UniProtKB-KW"/>
</dbReference>
<dbReference type="GO" id="GO:0016787">
    <property type="term" value="F:hydrolase activity"/>
    <property type="evidence" value="ECO:0007669"/>
    <property type="project" value="InterPro"/>
</dbReference>
<dbReference type="PANTHER" id="PTHR47396:SF1">
    <property type="entry name" value="ATP-DEPENDENT HELICASE IRC3-RELATED"/>
    <property type="match status" value="1"/>
</dbReference>
<dbReference type="SMART" id="SM00487">
    <property type="entry name" value="DEXDc"/>
    <property type="match status" value="1"/>
</dbReference>
<keyword evidence="3" id="KW-0347">Helicase</keyword>
<evidence type="ECO:0000313" key="3">
    <source>
        <dbReference type="EMBL" id="MTR87080.1"/>
    </source>
</evidence>
<dbReference type="PROSITE" id="PS51194">
    <property type="entry name" value="HELICASE_CTER"/>
    <property type="match status" value="1"/>
</dbReference>
<feature type="domain" description="Helicase C-terminal" evidence="2">
    <location>
        <begin position="259"/>
        <end position="414"/>
    </location>
</feature>
<dbReference type="InterPro" id="IPR050742">
    <property type="entry name" value="Helicase_Restrict-Modif_Enz"/>
</dbReference>
<dbReference type="Pfam" id="PF04851">
    <property type="entry name" value="ResIII"/>
    <property type="match status" value="1"/>
</dbReference>
<name>A0A6L6L9H8_9FIRM</name>
<proteinExistence type="predicted"/>
<evidence type="ECO:0000259" key="1">
    <source>
        <dbReference type="PROSITE" id="PS51192"/>
    </source>
</evidence>
<reference evidence="3 4" key="1">
    <citation type="journal article" date="2019" name="Nat. Med.">
        <title>A library of human gut bacterial isolates paired with longitudinal multiomics data enables mechanistic microbiome research.</title>
        <authorList>
            <person name="Poyet M."/>
            <person name="Groussin M."/>
            <person name="Gibbons S.M."/>
            <person name="Avila-Pacheco J."/>
            <person name="Jiang X."/>
            <person name="Kearney S.M."/>
            <person name="Perrotta A.R."/>
            <person name="Berdy B."/>
            <person name="Zhao S."/>
            <person name="Lieberman T.D."/>
            <person name="Swanson P.K."/>
            <person name="Smith M."/>
            <person name="Roesemann S."/>
            <person name="Alexander J.E."/>
            <person name="Rich S.A."/>
            <person name="Livny J."/>
            <person name="Vlamakis H."/>
            <person name="Clish C."/>
            <person name="Bullock K."/>
            <person name="Deik A."/>
            <person name="Scott J."/>
            <person name="Pierce K.A."/>
            <person name="Xavier R.J."/>
            <person name="Alm E.J."/>
        </authorList>
    </citation>
    <scope>NUCLEOTIDE SEQUENCE [LARGE SCALE GENOMIC DNA]</scope>
    <source>
        <strain evidence="3 4">BIOML-A1</strain>
    </source>
</reference>
<organism evidence="3 4">
    <name type="scientific">Roseburia intestinalis</name>
    <dbReference type="NCBI Taxonomy" id="166486"/>
    <lineage>
        <taxon>Bacteria</taxon>
        <taxon>Bacillati</taxon>
        <taxon>Bacillota</taxon>
        <taxon>Clostridia</taxon>
        <taxon>Lachnospirales</taxon>
        <taxon>Lachnospiraceae</taxon>
        <taxon>Roseburia</taxon>
    </lineage>
</organism>
<dbReference type="EMBL" id="WNAJ01000038">
    <property type="protein sequence ID" value="MTR87080.1"/>
    <property type="molecule type" value="Genomic_DNA"/>
</dbReference>
<evidence type="ECO:0000313" key="4">
    <source>
        <dbReference type="Proteomes" id="UP000478483"/>
    </source>
</evidence>
<dbReference type="GO" id="GO:0005524">
    <property type="term" value="F:ATP binding"/>
    <property type="evidence" value="ECO:0007669"/>
    <property type="project" value="InterPro"/>
</dbReference>
<feature type="domain" description="Helicase ATP-binding" evidence="1">
    <location>
        <begin position="51"/>
        <end position="200"/>
    </location>
</feature>
<dbReference type="GO" id="GO:0005829">
    <property type="term" value="C:cytosol"/>
    <property type="evidence" value="ECO:0007669"/>
    <property type="project" value="TreeGrafter"/>
</dbReference>
<keyword evidence="3" id="KW-0067">ATP-binding</keyword>
<comment type="caution">
    <text evidence="3">The sequence shown here is derived from an EMBL/GenBank/DDBJ whole genome shotgun (WGS) entry which is preliminary data.</text>
</comment>
<accession>A0A6L6L9H8</accession>
<dbReference type="SUPFAM" id="SSF52540">
    <property type="entry name" value="P-loop containing nucleoside triphosphate hydrolases"/>
    <property type="match status" value="1"/>
</dbReference>
<evidence type="ECO:0000259" key="2">
    <source>
        <dbReference type="PROSITE" id="PS51194"/>
    </source>
</evidence>
<dbReference type="GO" id="GO:0003677">
    <property type="term" value="F:DNA binding"/>
    <property type="evidence" value="ECO:0007669"/>
    <property type="project" value="InterPro"/>
</dbReference>
<dbReference type="PANTHER" id="PTHR47396">
    <property type="entry name" value="TYPE I RESTRICTION ENZYME ECOKI R PROTEIN"/>
    <property type="match status" value="1"/>
</dbReference>
<dbReference type="Gene3D" id="3.40.50.300">
    <property type="entry name" value="P-loop containing nucleotide triphosphate hydrolases"/>
    <property type="match status" value="2"/>
</dbReference>
<keyword evidence="3" id="KW-0547">Nucleotide-binding</keyword>
<protein>
    <submittedName>
        <fullName evidence="3">DEAD/DEAH box helicase</fullName>
    </submittedName>
</protein>
<dbReference type="InterPro" id="IPR001650">
    <property type="entry name" value="Helicase_C-like"/>
</dbReference>
<dbReference type="InterPro" id="IPR027417">
    <property type="entry name" value="P-loop_NTPase"/>
</dbReference>
<dbReference type="Proteomes" id="UP000478483">
    <property type="component" value="Unassembled WGS sequence"/>
</dbReference>
<keyword evidence="3" id="KW-0378">Hydrolase</keyword>